<dbReference type="STRING" id="908337.HMPREF9257_0548"/>
<accession>E4KQJ0</accession>
<evidence type="ECO:0000313" key="1">
    <source>
        <dbReference type="EMBL" id="EFR30681.1"/>
    </source>
</evidence>
<dbReference type="AlphaFoldDB" id="E4KQJ0"/>
<organism evidence="1 2">
    <name type="scientific">Eremococcus coleocola ACS-139-V-Col8</name>
    <dbReference type="NCBI Taxonomy" id="908337"/>
    <lineage>
        <taxon>Bacteria</taxon>
        <taxon>Bacillati</taxon>
        <taxon>Bacillota</taxon>
        <taxon>Bacilli</taxon>
        <taxon>Lactobacillales</taxon>
        <taxon>Aerococcaceae</taxon>
        <taxon>Eremococcus</taxon>
    </lineage>
</organism>
<proteinExistence type="predicted"/>
<dbReference type="EMBL" id="AENN01000017">
    <property type="protein sequence ID" value="EFR30681.1"/>
    <property type="molecule type" value="Genomic_DNA"/>
</dbReference>
<name>E4KQJ0_9LACT</name>
<gene>
    <name evidence="1" type="ORF">HMPREF9257_0548</name>
</gene>
<reference evidence="1 2" key="1">
    <citation type="submission" date="2010-10" db="EMBL/GenBank/DDBJ databases">
        <authorList>
            <person name="Durkin A.S."/>
            <person name="Madupu R."/>
            <person name="Torralba M."/>
            <person name="Gillis M."/>
            <person name="Methe B."/>
            <person name="Sutton G."/>
            <person name="Nelson K.E."/>
        </authorList>
    </citation>
    <scope>NUCLEOTIDE SEQUENCE [LARGE SCALE GENOMIC DNA]</scope>
    <source>
        <strain evidence="1 2">ACS-139-V-Col8</strain>
    </source>
</reference>
<protein>
    <submittedName>
        <fullName evidence="1">Uncharacterized protein</fullName>
    </submittedName>
</protein>
<dbReference type="Proteomes" id="UP000005990">
    <property type="component" value="Unassembled WGS sequence"/>
</dbReference>
<sequence length="44" mass="5336">MLTIEKHGDQWVIKQTTHRTTHQLQPVSREEIIKLIYEFEQQSD</sequence>
<keyword evidence="2" id="KW-1185">Reference proteome</keyword>
<comment type="caution">
    <text evidence="1">The sequence shown here is derived from an EMBL/GenBank/DDBJ whole genome shotgun (WGS) entry which is preliminary data.</text>
</comment>
<evidence type="ECO:0000313" key="2">
    <source>
        <dbReference type="Proteomes" id="UP000005990"/>
    </source>
</evidence>